<feature type="transmembrane region" description="Helical" evidence="6">
    <location>
        <begin position="7"/>
        <end position="29"/>
    </location>
</feature>
<evidence type="ECO:0000256" key="2">
    <source>
        <dbReference type="ARBA" id="ARBA00022692"/>
    </source>
</evidence>
<name>A0ABU8K9Y8_9HYPH</name>
<gene>
    <name evidence="8" type="ORF">O7A05_05360</name>
</gene>
<keyword evidence="4 6" id="KW-0472">Membrane</keyword>
<proteinExistence type="predicted"/>
<evidence type="ECO:0000259" key="7">
    <source>
        <dbReference type="Pfam" id="PF04357"/>
    </source>
</evidence>
<feature type="region of interest" description="Disordered" evidence="5">
    <location>
        <begin position="2381"/>
        <end position="2407"/>
    </location>
</feature>
<evidence type="ECO:0000256" key="4">
    <source>
        <dbReference type="ARBA" id="ARBA00023136"/>
    </source>
</evidence>
<evidence type="ECO:0000313" key="9">
    <source>
        <dbReference type="Proteomes" id="UP001366503"/>
    </source>
</evidence>
<feature type="compositionally biased region" description="Low complexity" evidence="5">
    <location>
        <begin position="2397"/>
        <end position="2407"/>
    </location>
</feature>
<organism evidence="8 9">
    <name type="scientific">Mesorhizobium argentiipisi</name>
    <dbReference type="NCBI Taxonomy" id="3015175"/>
    <lineage>
        <taxon>Bacteria</taxon>
        <taxon>Pseudomonadati</taxon>
        <taxon>Pseudomonadota</taxon>
        <taxon>Alphaproteobacteria</taxon>
        <taxon>Hyphomicrobiales</taxon>
        <taxon>Phyllobacteriaceae</taxon>
        <taxon>Mesorhizobium</taxon>
    </lineage>
</organism>
<dbReference type="InterPro" id="IPR007452">
    <property type="entry name" value="TamB_C"/>
</dbReference>
<comment type="subcellular location">
    <subcellularLocation>
        <location evidence="1">Membrane</location>
        <topology evidence="1">Single-pass membrane protein</topology>
    </subcellularLocation>
</comment>
<dbReference type="Proteomes" id="UP001366503">
    <property type="component" value="Unassembled WGS sequence"/>
</dbReference>
<comment type="caution">
    <text evidence="8">The sequence shown here is derived from an EMBL/GenBank/DDBJ whole genome shotgun (WGS) entry which is preliminary data.</text>
</comment>
<keyword evidence="3 6" id="KW-1133">Transmembrane helix</keyword>
<reference evidence="8 9" key="1">
    <citation type="submission" date="2022-12" db="EMBL/GenBank/DDBJ databases">
        <authorList>
            <person name="Muema E."/>
        </authorList>
    </citation>
    <scope>NUCLEOTIDE SEQUENCE [LARGE SCALE GENOMIC DNA]</scope>
    <source>
        <strain evidence="9">1330</strain>
    </source>
</reference>
<dbReference type="EMBL" id="JAPYKO010000002">
    <property type="protein sequence ID" value="MEI9401619.1"/>
    <property type="molecule type" value="Genomic_DNA"/>
</dbReference>
<evidence type="ECO:0000256" key="1">
    <source>
        <dbReference type="ARBA" id="ARBA00004167"/>
    </source>
</evidence>
<evidence type="ECO:0000256" key="5">
    <source>
        <dbReference type="SAM" id="MobiDB-lite"/>
    </source>
</evidence>
<keyword evidence="9" id="KW-1185">Reference proteome</keyword>
<evidence type="ECO:0000256" key="6">
    <source>
        <dbReference type="SAM" id="Phobius"/>
    </source>
</evidence>
<dbReference type="RefSeq" id="WP_337091924.1">
    <property type="nucleotide sequence ID" value="NZ_JAPYKO010000002.1"/>
</dbReference>
<evidence type="ECO:0000256" key="3">
    <source>
        <dbReference type="ARBA" id="ARBA00022989"/>
    </source>
</evidence>
<accession>A0ABU8K9Y8</accession>
<dbReference type="Pfam" id="PF04357">
    <property type="entry name" value="TamB"/>
    <property type="match status" value="1"/>
</dbReference>
<evidence type="ECO:0000313" key="8">
    <source>
        <dbReference type="EMBL" id="MEI9401619.1"/>
    </source>
</evidence>
<protein>
    <submittedName>
        <fullName evidence="8">Translocation/assembly module TamB domain-containing protein</fullName>
    </submittedName>
</protein>
<feature type="domain" description="Translocation and assembly module TamB C-terminal" evidence="7">
    <location>
        <begin position="2287"/>
        <end position="2638"/>
    </location>
</feature>
<keyword evidence="2 6" id="KW-0812">Transmembrane</keyword>
<sequence length="2638" mass="262557">MKIFWRILRILIYTLLILLVVAIGALVVLTGTEGGRQNLAGLISKMASNEDRKVTIAGIEGIWSGALRVDHVVLEDRAGPWMVARKVALDWSPAALLSRNFNADRFAADRIELARLPQPSRQPSQGGSTSLPVSIDVKQIDLPEIALGQELAGSGIAELAAKGSIRADPSPLAIESVLNVSRHDGKQGNVDAKIHFAPADNKLDLDLKASEPAGGIIANLLKLPDAPPVNIVVSGSGPLANWSGVGTFMVDGRIVSQLTGRHQLTDKGHRFEAKGDGQFEGFLPEKIKALFAGKTSFDLAGTATASGGIDIEQAVIESASVHGAATGNVDPKGASDLSVELSAKDKPVTVDVGNSAVPILVAVEKATVRAFGGGKAPMVDIGTSLTSVAVGGTQLNNITGEIHSDGFDIETLSGPVAIKLAAAGLKTDVATLAPLVTGLLAADLSGTVSRETVTIDKGTLRSDALNAGLTANVALADLSMTLKMNADAVSKALPPQISSLLGERVKFSATATRDPQGAFAANSLEISSGSLSASGTGSMRGSDIQASVKGTLGDVSPLSSLAGTPLAGGVNFALTATGPRWAPDFSVSADSASLTAAGRTVKDIKLSAKGKADIANPTAEISLTGSAEGQALDIAASLVTADGKRSIRGLSLALGDNKVSGDLALDDKFLPLGTLTLAVPDIGPLAALADQTATGDINGTIAFAKNGEAPTVTINAASTSIARGDLAAKAISVNALIANYLKGPAISGTIKADNVTSGSTVISGIGIDLKRDGDWTNFTGGATASGIPATATGRVKIANGTISVEIASGEATVRGIKAAIAEPSSLSIANGVTSIEKLALNLGGGSATVSGSAGQVLDLTANLADLPLALANDFVPGLDGAGTLEGTAHVTGPSSNPDIQFNAKVAGAETNQTRQAGLGPLDLDAAGTYTLAGGVALDHATLSGEGISGKAAGTLNPNGASDFSLDLTSSGASLPLTVGSAESPVKIAVRSLSAKIAGESTQARLDVSAILPSIAASQATVDGLTLVLHSDAFDLKGRAGQVSGTVSVDRIGLDNPVIAPLIAGKVTAKVNGRLTTDAVAVNSGSLTSDALNSQVAGRISLGDGAVDLNMTADVASSALPPAARGVLGERAQLSAVLKRDANGNVNVDGLKLKSGALSADGQASLADGKLAAGIRGALSDVSGLSKDAKGAIAFALNGQGPVTAPDLSMTVSSDRLSVAAREITGLKLMASGKADAANPTAEISLTGSAEGQALDIAASLVTADGKRSIRGLSLALGDNKVSGDLTLDDKFLPLGTLTLAVPDIGPLAALADQTATGDINGTIAFAKNGEAPTVTINAASTSIARGDLAAKAISVNALIANYLKGPAISGTIKADNVTSGSTVISGIGIDLKRDGDWTNFTGGATASGIPATATGRVKIANGTISVEIASGEATVRGIKAAIAEPSSLSIANGVTSIEKLALNLGGGSATVSGSAGQVLDLTANLADLPLALANDFVPGLDGAGTLEGTAHVTGPSSNPDIQFNAKVAGAETNQTRQAGLGPLDLDAAGTYTLAGGVALDHATLSGEGISGKAAGTLNPNGASDFSLDLTSSGASLPLTVGSAESPVKIAVRSLSAKIAGESTQARLDVSAILPSIAASQATVDGLTLVLHSDAFDLKGRAGPVSGTVSVDRIGLDNPVIAPLIAGKVTAKVNGRLTTDAVAVNSGSLTSDALNSQVAGRISLGDGAVDLNMTADVASSALPPAARGVLGERAELSAVLKRDANGNVNVDGLKLNSGALSADGQASLADGKLAAGIRGALSDVSGLSKDAKGAIAFALNAQGPVTAPDLSMTVSSDRLSVAAREITGLKLTASGKADAANPAANVELTGNVAGQNLQGSAVLATTNGSRAINGLLLSLGPNKISGDLALDDAFVPVGTVSLDLPDIGPLAALALEKAEGNVRGTIAFTKAANGPNVAVKANTSEIKRGDLSARNVAIDAQIANYLAAPVIAGTVRAESVTSGGTAITGINVDLKRDGDWTGFSGGATVKNIPAKAAGRVKVANGTTTVELASGQATVQGIKAAIAQASTITVANGVTTLDRLVLNLGGGTATVTGKVAQALDINANLARVPISLANSFSPGLDAAGSVSGTVKVTGAPAAPSAAFNIDASGVQTSQTRGAGLGGMNVSSSGTFAGNKLAFDADISDGAGLGLKGGGTVTTAGTPTLALDFKGKVPFSFLAAKLAAQGLALNGTANVDVQVRGPASAPVISGKVTTSGARLIDARSGLAVNDIAADVSIGGGVARINRLTGTLSTRGSLSASGTIGITPAQGFPADLSIKLTDGRYTDGRVVTANLGGDLTIRGPLVSAPVIAGTVNLGRTVITVPDKLPGSLSELNVKHKNAPRAVRAQDKALRPATSSGSNSGSGLTLDLTVNAPNQIFIQGRGVDAELGGSLKLTGPASSPQAVGTFTLQRGRLTILAKRLTFTEGTVGFQGSLVPYLNLTATTTTSSATVTIVVSGEATNPKFNFSSVPALPEDEVLAQLIFGRSMSNLSPLQIAQLADAAAQLAGAGGSTSLLDNLRNAIGIDDLDVTTDEKGGTAVSAGKYLNDRTYVTIQKGDKPGSGKATIDLNVGRGVKLRGEANDAGEAKGGVFYEREY</sequence>